<proteinExistence type="predicted"/>
<feature type="domain" description="CBS" evidence="4">
    <location>
        <begin position="132"/>
        <end position="190"/>
    </location>
</feature>
<dbReference type="InterPro" id="IPR046342">
    <property type="entry name" value="CBS_dom_sf"/>
</dbReference>
<evidence type="ECO:0000313" key="5">
    <source>
        <dbReference type="EMBL" id="BAI60370.1"/>
    </source>
</evidence>
<accession>D1YV98</accession>
<evidence type="ECO:0000256" key="1">
    <source>
        <dbReference type="ARBA" id="ARBA00023122"/>
    </source>
</evidence>
<evidence type="ECO:0000256" key="3">
    <source>
        <dbReference type="PROSITE-ProRule" id="PRU00703"/>
    </source>
</evidence>
<name>D1YV98_METPS</name>
<dbReference type="OrthoDB" id="8919at2157"/>
<gene>
    <name evidence="5" type="ordered locus">MCP_0298</name>
</gene>
<feature type="domain" description="CBS" evidence="4">
    <location>
        <begin position="67"/>
        <end position="126"/>
    </location>
</feature>
<dbReference type="SUPFAM" id="SSF54631">
    <property type="entry name" value="CBS-domain pair"/>
    <property type="match status" value="2"/>
</dbReference>
<dbReference type="Gene3D" id="3.10.580.10">
    <property type="entry name" value="CBS-domain"/>
    <property type="match status" value="2"/>
</dbReference>
<dbReference type="InParanoid" id="D1YV98"/>
<dbReference type="KEGG" id="mpd:MCP_0298"/>
<dbReference type="AlphaFoldDB" id="D1YV98"/>
<keyword evidence="2" id="KW-0486">Methionine biosynthesis</keyword>
<dbReference type="eggNOG" id="arCOG00602">
    <property type="taxonomic scope" value="Archaea"/>
</dbReference>
<dbReference type="PANTHER" id="PTHR43080">
    <property type="entry name" value="CBS DOMAIN-CONTAINING PROTEIN CBSX3, MITOCHONDRIAL"/>
    <property type="match status" value="1"/>
</dbReference>
<dbReference type="InterPro" id="IPR051257">
    <property type="entry name" value="Diverse_CBS-Domain"/>
</dbReference>
<evidence type="ECO:0000313" key="6">
    <source>
        <dbReference type="Proteomes" id="UP000001882"/>
    </source>
</evidence>
<reference evidence="5 6" key="2">
    <citation type="journal article" date="2008" name="Int. J. Syst. Evol. Microbiol.">
        <title>Methanocella paludicola gen. nov., sp. nov., a methane-producing archaeon, the first isolate of the lineage 'Rice Cluster I', and proposal of the new archaeal order Methanocellales ord. nov.</title>
        <authorList>
            <person name="Sakai S."/>
            <person name="Imachi H."/>
            <person name="Hanada S."/>
            <person name="Ohashi A."/>
            <person name="Harada H."/>
            <person name="Kamagata Y."/>
        </authorList>
    </citation>
    <scope>NUCLEOTIDE SEQUENCE [LARGE SCALE GENOMIC DNA]</scope>
    <source>
        <strain evidence="6">DSM 17711 / JCM 13418 / NBRC 101707 / SANAE</strain>
    </source>
</reference>
<dbReference type="InterPro" id="IPR000644">
    <property type="entry name" value="CBS_dom"/>
</dbReference>
<dbReference type="GO" id="GO:0009086">
    <property type="term" value="P:methionine biosynthetic process"/>
    <property type="evidence" value="ECO:0007669"/>
    <property type="project" value="UniProtKB-KW"/>
</dbReference>
<feature type="domain" description="CBS" evidence="4">
    <location>
        <begin position="203"/>
        <end position="261"/>
    </location>
</feature>
<keyword evidence="1 3" id="KW-0129">CBS domain</keyword>
<dbReference type="CDD" id="cd02205">
    <property type="entry name" value="CBS_pair_SF"/>
    <property type="match status" value="1"/>
</dbReference>
<dbReference type="Pfam" id="PF00571">
    <property type="entry name" value="CBS"/>
    <property type="match status" value="4"/>
</dbReference>
<reference evidence="6" key="3">
    <citation type="journal article" date="2011" name="PLoS ONE">
        <title>Genome sequence of a mesophilic hydrogenotrophic methanogen Methanocella paludicola, the first cultivated representative of the order Methanocellales.</title>
        <authorList>
            <person name="Sakai S."/>
            <person name="Takaki Y."/>
            <person name="Shimamura S."/>
            <person name="Sekine M."/>
            <person name="Tajima T."/>
            <person name="Kosugi H."/>
            <person name="Ichikawa N."/>
            <person name="Tasumi E."/>
            <person name="Hiraki A.T."/>
            <person name="Shimizu A."/>
            <person name="Kato Y."/>
            <person name="Nishiko R."/>
            <person name="Mori K."/>
            <person name="Fujita N."/>
            <person name="Imachi H."/>
            <person name="Takai K."/>
        </authorList>
    </citation>
    <scope>NUCLEOTIDE SEQUENCE [LARGE SCALE GENOMIC DNA]</scope>
    <source>
        <strain evidence="6">DSM 17711 / JCM 13418 / NBRC 101707 / SANAE</strain>
    </source>
</reference>
<evidence type="ECO:0000256" key="2">
    <source>
        <dbReference type="ARBA" id="ARBA00023167"/>
    </source>
</evidence>
<dbReference type="GeneID" id="8680427"/>
<dbReference type="PANTHER" id="PTHR43080:SF2">
    <property type="entry name" value="CBS DOMAIN-CONTAINING PROTEIN"/>
    <property type="match status" value="1"/>
</dbReference>
<dbReference type="STRING" id="304371.MCP_0298"/>
<keyword evidence="6" id="KW-1185">Reference proteome</keyword>
<evidence type="ECO:0000259" key="4">
    <source>
        <dbReference type="PROSITE" id="PS51371"/>
    </source>
</evidence>
<dbReference type="RefSeq" id="WP_012899050.1">
    <property type="nucleotide sequence ID" value="NC_013665.1"/>
</dbReference>
<sequence length="261" mass="29146">MRVSDIMATNPQSVAPGEFVTHAREIMREYNYDSLPVVDNGRVAGMITLQDIINVTSTRSDVTVSGYVRADVPRLTPDTGLPRAAFIVIRTDEGRVPVVDPDSRLVGLLSVKDIFKGLPELELEDRPVSEYMTRKVVVCQPEDSLSRVWLNMIHYGLTGFPVVGDRMEVIGMVTREDITKRGYARIERESEGKKNPTTVQKIMSTPAITVEENDSIRKAAKIFMERNIGRVPVVMNGKLTGIVDRYDVIRACRALQGVTPR</sequence>
<organism evidence="5 6">
    <name type="scientific">Methanocella paludicola (strain DSM 17711 / JCM 13418 / NBRC 101707 / SANAE)</name>
    <dbReference type="NCBI Taxonomy" id="304371"/>
    <lineage>
        <taxon>Archaea</taxon>
        <taxon>Methanobacteriati</taxon>
        <taxon>Methanobacteriota</taxon>
        <taxon>Stenosarchaea group</taxon>
        <taxon>Methanomicrobia</taxon>
        <taxon>Methanocellales</taxon>
        <taxon>Methanocellaceae</taxon>
        <taxon>Methanocella</taxon>
    </lineage>
</organism>
<feature type="domain" description="CBS" evidence="4">
    <location>
        <begin position="7"/>
        <end position="62"/>
    </location>
</feature>
<dbReference type="Proteomes" id="UP000001882">
    <property type="component" value="Chromosome"/>
</dbReference>
<protein>
    <recommendedName>
        <fullName evidence="4">CBS domain-containing protein</fullName>
    </recommendedName>
</protein>
<reference evidence="5 6" key="1">
    <citation type="journal article" date="2007" name="Appl. Environ. Microbiol.">
        <title>Isolation of key methanogens for global methane emission from rice paddy fields: a novel isolate affiliated with the clone cluster rice cluster I.</title>
        <authorList>
            <person name="Sakai S."/>
            <person name="Imachi H."/>
            <person name="Sekiguchi Y."/>
            <person name="Ohashi A."/>
            <person name="Harada H."/>
            <person name="Kamagata Y."/>
        </authorList>
    </citation>
    <scope>NUCLEOTIDE SEQUENCE [LARGE SCALE GENOMIC DNA]</scope>
    <source>
        <strain evidence="6">DSM 17711 / JCM 13418 / NBRC 101707 / SANAE</strain>
    </source>
</reference>
<keyword evidence="2" id="KW-0028">Amino-acid biosynthesis</keyword>
<dbReference type="EMBL" id="AP011532">
    <property type="protein sequence ID" value="BAI60370.1"/>
    <property type="molecule type" value="Genomic_DNA"/>
</dbReference>
<dbReference type="SMART" id="SM00116">
    <property type="entry name" value="CBS"/>
    <property type="match status" value="4"/>
</dbReference>
<dbReference type="PROSITE" id="PS51371">
    <property type="entry name" value="CBS"/>
    <property type="match status" value="4"/>
</dbReference>